<name>A0ABP0WEZ3_9BRYO</name>
<dbReference type="Proteomes" id="UP001497444">
    <property type="component" value="Chromosome 17"/>
</dbReference>
<dbReference type="InterPro" id="IPR015915">
    <property type="entry name" value="Kelch-typ_b-propeller"/>
</dbReference>
<sequence length="408" mass="44813">MDAAGMGSRPLPHDALVKVLVRLPYKTLARFRVVCKEWNALITSKSFYLQILSVENAQQKPFLLRILPHDFSQVMAYNPTRMEWRSLSLAFLEPIFKSQRLVATGGGLLCFYGTVNDGAEEEDSSADNKKMSRLLVCNPITKSWGILPHLEEALSLDDAKAKVLAFDETSKSFKLFLAHVQHGDNDSGVVFAHVYNSATHSWTTTSTAMEQRYTITDDNEHGVLVNGLVHWTTSRMWRVGDRQGYTAGMSFDIQSLNSKKFANFHIPHGGHFRFFQGAPPGGIVNLLELQGQLSIVVHDRLLASSQLMFQQDTKGEWRVIKILPPDSSLTTTGSAATVSRYKCLGQGEFLFFAGAVSDDDGSSLISYNLLETTWRSIVNPPPGGGGGGNGGSGGSGTFSLFHPSLHVV</sequence>
<dbReference type="PANTHER" id="PTHR31672:SF2">
    <property type="entry name" value="F-BOX DOMAIN-CONTAINING PROTEIN"/>
    <property type="match status" value="1"/>
</dbReference>
<dbReference type="InterPro" id="IPR036047">
    <property type="entry name" value="F-box-like_dom_sf"/>
</dbReference>
<dbReference type="Gene3D" id="2.120.10.80">
    <property type="entry name" value="Kelch-type beta propeller"/>
    <property type="match status" value="1"/>
</dbReference>
<gene>
    <name evidence="2" type="ORF">CSSPJE1EN1_LOCUS10512</name>
</gene>
<dbReference type="SUPFAM" id="SSF81383">
    <property type="entry name" value="F-box domain"/>
    <property type="match status" value="1"/>
</dbReference>
<dbReference type="PANTHER" id="PTHR31672">
    <property type="entry name" value="BNACNNG10540D PROTEIN"/>
    <property type="match status" value="1"/>
</dbReference>
<dbReference type="InterPro" id="IPR006527">
    <property type="entry name" value="F-box-assoc_dom_typ1"/>
</dbReference>
<dbReference type="Gene3D" id="1.20.1280.50">
    <property type="match status" value="1"/>
</dbReference>
<feature type="domain" description="F-box" evidence="1">
    <location>
        <begin position="5"/>
        <end position="51"/>
    </location>
</feature>
<evidence type="ECO:0000259" key="1">
    <source>
        <dbReference type="PROSITE" id="PS50181"/>
    </source>
</evidence>
<reference evidence="2" key="1">
    <citation type="submission" date="2024-02" db="EMBL/GenBank/DDBJ databases">
        <authorList>
            <consortium name="ELIXIR-Norway"/>
            <consortium name="Elixir Norway"/>
        </authorList>
    </citation>
    <scope>NUCLEOTIDE SEQUENCE</scope>
</reference>
<dbReference type="InterPro" id="IPR050796">
    <property type="entry name" value="SCF_F-box_component"/>
</dbReference>
<dbReference type="PROSITE" id="PS50181">
    <property type="entry name" value="FBOX"/>
    <property type="match status" value="1"/>
</dbReference>
<dbReference type="Pfam" id="PF07734">
    <property type="entry name" value="FBA_1"/>
    <property type="match status" value="1"/>
</dbReference>
<dbReference type="SMART" id="SM00256">
    <property type="entry name" value="FBOX"/>
    <property type="match status" value="1"/>
</dbReference>
<dbReference type="InterPro" id="IPR001810">
    <property type="entry name" value="F-box_dom"/>
</dbReference>
<keyword evidence="3" id="KW-1185">Reference proteome</keyword>
<evidence type="ECO:0000313" key="3">
    <source>
        <dbReference type="Proteomes" id="UP001497444"/>
    </source>
</evidence>
<dbReference type="Pfam" id="PF00646">
    <property type="entry name" value="F-box"/>
    <property type="match status" value="1"/>
</dbReference>
<dbReference type="EMBL" id="OZ020112">
    <property type="protein sequence ID" value="CAK9265034.1"/>
    <property type="molecule type" value="Genomic_DNA"/>
</dbReference>
<proteinExistence type="predicted"/>
<organism evidence="2 3">
    <name type="scientific">Sphagnum jensenii</name>
    <dbReference type="NCBI Taxonomy" id="128206"/>
    <lineage>
        <taxon>Eukaryota</taxon>
        <taxon>Viridiplantae</taxon>
        <taxon>Streptophyta</taxon>
        <taxon>Embryophyta</taxon>
        <taxon>Bryophyta</taxon>
        <taxon>Sphagnophytina</taxon>
        <taxon>Sphagnopsida</taxon>
        <taxon>Sphagnales</taxon>
        <taxon>Sphagnaceae</taxon>
        <taxon>Sphagnum</taxon>
    </lineage>
</organism>
<evidence type="ECO:0000313" key="2">
    <source>
        <dbReference type="EMBL" id="CAK9265034.1"/>
    </source>
</evidence>
<protein>
    <recommendedName>
        <fullName evidence="1">F-box domain-containing protein</fullName>
    </recommendedName>
</protein>
<accession>A0ABP0WEZ3</accession>
<dbReference type="SUPFAM" id="SSF117281">
    <property type="entry name" value="Kelch motif"/>
    <property type="match status" value="1"/>
</dbReference>
<dbReference type="CDD" id="cd22157">
    <property type="entry name" value="F-box_AtFBW1-like"/>
    <property type="match status" value="1"/>
</dbReference>